<dbReference type="PANTHER" id="PTHR43179:SF12">
    <property type="entry name" value="GALACTOFURANOSYLTRANSFERASE GLFT2"/>
    <property type="match status" value="1"/>
</dbReference>
<comment type="caution">
    <text evidence="5">The sequence shown here is derived from an EMBL/GenBank/DDBJ whole genome shotgun (WGS) entry which is preliminary data.</text>
</comment>
<dbReference type="EMBL" id="JACXSS010000001">
    <property type="protein sequence ID" value="MBD9355766.1"/>
    <property type="molecule type" value="Genomic_DNA"/>
</dbReference>
<reference evidence="5 6" key="1">
    <citation type="submission" date="2020-09" db="EMBL/GenBank/DDBJ databases">
        <title>Methylomonas albis sp. nov. and Methylomonas fluvii sp. nov.: Two cold-adapted methanotrophs from the River Elbe and an amended description of Methylovulum psychrotolerans strain Eb1.</title>
        <authorList>
            <person name="Bussmann I.K."/>
            <person name="Klings K.-W."/>
            <person name="Warnstedt J."/>
            <person name="Hoppert M."/>
            <person name="Saborowski A."/>
            <person name="Horn F."/>
            <person name="Liebner S."/>
        </authorList>
    </citation>
    <scope>NUCLEOTIDE SEQUENCE [LARGE SCALE GENOMIC DNA]</scope>
    <source>
        <strain evidence="5 6">EbA</strain>
    </source>
</reference>
<name>A0ABR9CZ03_9GAMM</name>
<keyword evidence="5" id="KW-0489">Methyltransferase</keyword>
<evidence type="ECO:0000256" key="3">
    <source>
        <dbReference type="ARBA" id="ARBA00022679"/>
    </source>
</evidence>
<dbReference type="InterPro" id="IPR001173">
    <property type="entry name" value="Glyco_trans_2-like"/>
</dbReference>
<dbReference type="Gene3D" id="3.90.550.10">
    <property type="entry name" value="Spore Coat Polysaccharide Biosynthesis Protein SpsA, Chain A"/>
    <property type="match status" value="1"/>
</dbReference>
<dbReference type="RefSeq" id="WP_192374107.1">
    <property type="nucleotide sequence ID" value="NZ_CAJHIV010000001.1"/>
</dbReference>
<dbReference type="SUPFAM" id="SSF53448">
    <property type="entry name" value="Nucleotide-diphospho-sugar transferases"/>
    <property type="match status" value="1"/>
</dbReference>
<organism evidence="5 6">
    <name type="scientific">Methylomonas albis</name>
    <dbReference type="NCBI Taxonomy" id="1854563"/>
    <lineage>
        <taxon>Bacteria</taxon>
        <taxon>Pseudomonadati</taxon>
        <taxon>Pseudomonadota</taxon>
        <taxon>Gammaproteobacteria</taxon>
        <taxon>Methylococcales</taxon>
        <taxon>Methylococcaceae</taxon>
        <taxon>Methylomonas</taxon>
    </lineage>
</organism>
<dbReference type="GO" id="GO:0032259">
    <property type="term" value="P:methylation"/>
    <property type="evidence" value="ECO:0007669"/>
    <property type="project" value="UniProtKB-KW"/>
</dbReference>
<dbReference type="Pfam" id="PF13489">
    <property type="entry name" value="Methyltransf_23"/>
    <property type="match status" value="1"/>
</dbReference>
<accession>A0ABR9CZ03</accession>
<feature type="domain" description="Glycosyltransferase 2-like" evidence="4">
    <location>
        <begin position="252"/>
        <end position="391"/>
    </location>
</feature>
<proteinExistence type="inferred from homology"/>
<keyword evidence="6" id="KW-1185">Reference proteome</keyword>
<comment type="similarity">
    <text evidence="1">Belongs to the glycosyltransferase 2 family.</text>
</comment>
<keyword evidence="3" id="KW-0808">Transferase</keyword>
<evidence type="ECO:0000313" key="6">
    <source>
        <dbReference type="Proteomes" id="UP000652176"/>
    </source>
</evidence>
<dbReference type="SUPFAM" id="SSF53335">
    <property type="entry name" value="S-adenosyl-L-methionine-dependent methyltransferases"/>
    <property type="match status" value="1"/>
</dbReference>
<evidence type="ECO:0000313" key="5">
    <source>
        <dbReference type="EMBL" id="MBD9355766.1"/>
    </source>
</evidence>
<sequence>MPFQNTLSEIKENKLMLDKATCSSLESNLENYYLHARPEVLELVPISARRVLDVGCGAGGFSATLKSRQSVEIHGVELSPRAAETAKLHLDHVWNYSIEDALHEIPEEYYDCIVIADILEHLVDPGTVLASLKRKLAQDGKIVASIPNIQNWGIVSELIQGRWDYCNEGILDRTHLRFFTRKSVEELFWSAGFNINKISRTIHGPLPPRRLTKVLEAEGLSYEALEQDGQTFQFLVEAKRAKNLVATPKVAVIILNWNGKDDTIECLNSVKEIDYLNYNILVVDNGSNDDSLTSIKKLFPDVILIETGHNKGYAGGNNAGIRHALEIGAEYIILLNNDTIVDKLVIKSFIEASAIIDNPSIMGGKIYYYSHPDRLWYAGARWLPSKLDFEHIGLGQKDDPAFDRFSRVDYVTGCLMFIPAEIFHQVGLLDEDFFLTYEETDWCYRAKKLGYESYYIPAAKIWHKVSVSFGGPESPIFEYFMARNRLLWARKHLSLFSRIKLYREYFWIVKSRMIPSFVVADASVPFLKRYVWSLASWLNASKRYYQIPANQAILRGIFDYLFGRFGNCPDSIRSLPRSS</sequence>
<gene>
    <name evidence="5" type="ORF">IE877_07705</name>
</gene>
<protein>
    <submittedName>
        <fullName evidence="5">Methyltransferase domain-containing protein</fullName>
    </submittedName>
</protein>
<evidence type="ECO:0000259" key="4">
    <source>
        <dbReference type="Pfam" id="PF00535"/>
    </source>
</evidence>
<evidence type="ECO:0000256" key="1">
    <source>
        <dbReference type="ARBA" id="ARBA00006739"/>
    </source>
</evidence>
<evidence type="ECO:0000256" key="2">
    <source>
        <dbReference type="ARBA" id="ARBA00022676"/>
    </source>
</evidence>
<keyword evidence="2" id="KW-0328">Glycosyltransferase</keyword>
<dbReference type="InterPro" id="IPR029044">
    <property type="entry name" value="Nucleotide-diphossugar_trans"/>
</dbReference>
<dbReference type="InterPro" id="IPR029063">
    <property type="entry name" value="SAM-dependent_MTases_sf"/>
</dbReference>
<dbReference type="Gene3D" id="3.40.50.150">
    <property type="entry name" value="Vaccinia Virus protein VP39"/>
    <property type="match status" value="1"/>
</dbReference>
<dbReference type="GO" id="GO:0008168">
    <property type="term" value="F:methyltransferase activity"/>
    <property type="evidence" value="ECO:0007669"/>
    <property type="project" value="UniProtKB-KW"/>
</dbReference>
<dbReference type="Pfam" id="PF00535">
    <property type="entry name" value="Glycos_transf_2"/>
    <property type="match status" value="1"/>
</dbReference>
<dbReference type="CDD" id="cd02440">
    <property type="entry name" value="AdoMet_MTases"/>
    <property type="match status" value="1"/>
</dbReference>
<dbReference type="PANTHER" id="PTHR43179">
    <property type="entry name" value="RHAMNOSYLTRANSFERASE WBBL"/>
    <property type="match status" value="1"/>
</dbReference>
<dbReference type="Proteomes" id="UP000652176">
    <property type="component" value="Unassembled WGS sequence"/>
</dbReference>
<dbReference type="CDD" id="cd04186">
    <property type="entry name" value="GT_2_like_c"/>
    <property type="match status" value="1"/>
</dbReference>